<evidence type="ECO:0000256" key="2">
    <source>
        <dbReference type="ARBA" id="ARBA00007248"/>
    </source>
</evidence>
<evidence type="ECO:0000256" key="4">
    <source>
        <dbReference type="ARBA" id="ARBA00023136"/>
    </source>
</evidence>
<keyword evidence="4" id="KW-0472">Membrane</keyword>
<reference evidence="8" key="1">
    <citation type="submission" date="2020-08" db="EMBL/GenBank/DDBJ databases">
        <title>Genomic Encyclopedia of Type Strains, Phase IV (KMG-IV): sequencing the most valuable type-strain genomes for metagenomic binning, comparative biology and taxonomic classification.</title>
        <authorList>
            <person name="Goeker M."/>
        </authorList>
    </citation>
    <scope>NUCLEOTIDE SEQUENCE [LARGE SCALE GENOMIC DNA]</scope>
    <source>
        <strain evidence="8">DSM 105720</strain>
    </source>
</reference>
<dbReference type="EMBL" id="JACIER010000021">
    <property type="protein sequence ID" value="MBB4046021.1"/>
    <property type="molecule type" value="Genomic_DNA"/>
</dbReference>
<keyword evidence="6" id="KW-0998">Cell outer membrane</keyword>
<keyword evidence="5" id="KW-0564">Palmitate</keyword>
<evidence type="ECO:0000256" key="6">
    <source>
        <dbReference type="ARBA" id="ARBA00023237"/>
    </source>
</evidence>
<dbReference type="Pfam" id="PF08842">
    <property type="entry name" value="Mfa2"/>
    <property type="match status" value="1"/>
</dbReference>
<organism evidence="8 9">
    <name type="scientific">Bacteroides reticulotermitis</name>
    <dbReference type="NCBI Taxonomy" id="1133319"/>
    <lineage>
        <taxon>Bacteria</taxon>
        <taxon>Pseudomonadati</taxon>
        <taxon>Bacteroidota</taxon>
        <taxon>Bacteroidia</taxon>
        <taxon>Bacteroidales</taxon>
        <taxon>Bacteroidaceae</taxon>
        <taxon>Bacteroides</taxon>
    </lineage>
</organism>
<comment type="similarity">
    <text evidence="2">Belongs to the bacteroidetes fimbrillin superfamily. FimB/Mfa2 family.</text>
</comment>
<dbReference type="InterPro" id="IPR014941">
    <property type="entry name" value="FimB/Mfa2/Mfa3"/>
</dbReference>
<dbReference type="Gene3D" id="2.60.40.2100">
    <property type="match status" value="1"/>
</dbReference>
<keyword evidence="3" id="KW-0732">Signal</keyword>
<proteinExistence type="inferred from homology"/>
<sequence length="353" mass="37572">MKSKVIYLLACLFAWSCADDDQIQVVDESVKGLSFELNAVSGMQIGTRAGSPIYSQEASQKVTRVSVYAFKKSGDSFLFAKSFTVPGWTLGTTTLIYAVAENDKLSPGDYKFLAIGRDATDNFALTIPTADTTTIEEMYAAITNSGDESEIFADVKEAIVTDAGTRVSLNMTRKVAGLLGYFKNVPQILNTKTVKFLRLSISASDKSVNLATGVGAQPSAGYNIFNMDLSGQTVSNGYYTGNDLSGAGVIKLTNSQLMGSYLMPVSSVSMTLGLYDDTNAALKEWSVRNSSVASFDVLANHFYSLGVKTSTTSTNGGGGEGATPDNAIDLSVNDEITISITPGWAVIHNLTIQ</sequence>
<dbReference type="AlphaFoldDB" id="A0A840D4V3"/>
<evidence type="ECO:0000256" key="7">
    <source>
        <dbReference type="ARBA" id="ARBA00023288"/>
    </source>
</evidence>
<evidence type="ECO:0000256" key="3">
    <source>
        <dbReference type="ARBA" id="ARBA00022729"/>
    </source>
</evidence>
<evidence type="ECO:0000256" key="5">
    <source>
        <dbReference type="ARBA" id="ARBA00023139"/>
    </source>
</evidence>
<evidence type="ECO:0000256" key="1">
    <source>
        <dbReference type="ARBA" id="ARBA00004442"/>
    </source>
</evidence>
<name>A0A840D4V3_9BACE</name>
<evidence type="ECO:0008006" key="10">
    <source>
        <dbReference type="Google" id="ProtNLM"/>
    </source>
</evidence>
<evidence type="ECO:0000313" key="8">
    <source>
        <dbReference type="EMBL" id="MBB4046021.1"/>
    </source>
</evidence>
<evidence type="ECO:0000313" key="9">
    <source>
        <dbReference type="Proteomes" id="UP000560658"/>
    </source>
</evidence>
<dbReference type="Proteomes" id="UP000560658">
    <property type="component" value="Unassembled WGS sequence"/>
</dbReference>
<keyword evidence="9" id="KW-1185">Reference proteome</keyword>
<protein>
    <recommendedName>
        <fullName evidence="10">Fimbrillin-A associated anchor s Mfa1 and Mfa2 family protein</fullName>
    </recommendedName>
</protein>
<comment type="subcellular location">
    <subcellularLocation>
        <location evidence="1">Cell outer membrane</location>
    </subcellularLocation>
</comment>
<comment type="caution">
    <text evidence="8">The sequence shown here is derived from an EMBL/GenBank/DDBJ whole genome shotgun (WGS) entry which is preliminary data.</text>
</comment>
<gene>
    <name evidence="8" type="ORF">GGR06_003847</name>
</gene>
<keyword evidence="7" id="KW-0449">Lipoprotein</keyword>
<dbReference type="RefSeq" id="WP_044164583.1">
    <property type="nucleotide sequence ID" value="NZ_JACIER010000021.1"/>
</dbReference>
<dbReference type="GO" id="GO:0009279">
    <property type="term" value="C:cell outer membrane"/>
    <property type="evidence" value="ECO:0007669"/>
    <property type="project" value="UniProtKB-SubCell"/>
</dbReference>
<accession>A0A840D4V3</accession>